<comment type="caution">
    <text evidence="2">The sequence shown here is derived from an EMBL/GenBank/DDBJ whole genome shotgun (WGS) entry which is preliminary data.</text>
</comment>
<dbReference type="OrthoDB" id="2607755at2759"/>
<accession>A0A9P5X6Q0</accession>
<gene>
    <name evidence="2" type="ORF">P691DRAFT_807739</name>
</gene>
<feature type="region of interest" description="Disordered" evidence="1">
    <location>
        <begin position="289"/>
        <end position="311"/>
    </location>
</feature>
<dbReference type="AlphaFoldDB" id="A0A9P5X6Q0"/>
<dbReference type="EMBL" id="MU151397">
    <property type="protein sequence ID" value="KAF9444170.1"/>
    <property type="molecule type" value="Genomic_DNA"/>
</dbReference>
<keyword evidence="3" id="KW-1185">Reference proteome</keyword>
<evidence type="ECO:0000313" key="2">
    <source>
        <dbReference type="EMBL" id="KAF9444170.1"/>
    </source>
</evidence>
<proteinExistence type="predicted"/>
<protein>
    <submittedName>
        <fullName evidence="2">Uncharacterized protein</fullName>
    </submittedName>
</protein>
<sequence>MFVLPRRAIHLRIQDALARFTRTSKRFNSTVVVADVAPTFIQQPPAWVRFAWPIIIANALLMGSAVEITWTHWATLVKDLEAVAEKNKKIAASTSGAANPSPSPDAKYQDANAVTASTKDEALRWERRPTWQRAAFCGIYVMGWAISTAWLLKYRQTYVTKIKFFRAPRIPSVSANSASAPGPTTASKPGKRMIQIYTPSAHSGLTLPLSELTIQDGRNETELVIRARDILDEAGKVKKRRREYWFVSLTDALVDGARYASVESARYASVESARDRVLFAWDGVGPGSNGTGGTGKVKTTGRWKSGPVVRD</sequence>
<dbReference type="Proteomes" id="UP000807342">
    <property type="component" value="Unassembled WGS sequence"/>
</dbReference>
<evidence type="ECO:0000256" key="1">
    <source>
        <dbReference type="SAM" id="MobiDB-lite"/>
    </source>
</evidence>
<feature type="region of interest" description="Disordered" evidence="1">
    <location>
        <begin position="92"/>
        <end position="112"/>
    </location>
</feature>
<name>A0A9P5X6Q0_9AGAR</name>
<reference evidence="2" key="1">
    <citation type="submission" date="2020-11" db="EMBL/GenBank/DDBJ databases">
        <authorList>
            <consortium name="DOE Joint Genome Institute"/>
            <person name="Ahrendt S."/>
            <person name="Riley R."/>
            <person name="Andreopoulos W."/>
            <person name="Labutti K."/>
            <person name="Pangilinan J."/>
            <person name="Ruiz-Duenas F.J."/>
            <person name="Barrasa J.M."/>
            <person name="Sanchez-Garcia M."/>
            <person name="Camarero S."/>
            <person name="Miyauchi S."/>
            <person name="Serrano A."/>
            <person name="Linde D."/>
            <person name="Babiker R."/>
            <person name="Drula E."/>
            <person name="Ayuso-Fernandez I."/>
            <person name="Pacheco R."/>
            <person name="Padilla G."/>
            <person name="Ferreira P."/>
            <person name="Barriuso J."/>
            <person name="Kellner H."/>
            <person name="Castanera R."/>
            <person name="Alfaro M."/>
            <person name="Ramirez L."/>
            <person name="Pisabarro A.G."/>
            <person name="Kuo A."/>
            <person name="Tritt A."/>
            <person name="Lipzen A."/>
            <person name="He G."/>
            <person name="Yan M."/>
            <person name="Ng V."/>
            <person name="Cullen D."/>
            <person name="Martin F."/>
            <person name="Rosso M.-N."/>
            <person name="Henrissat B."/>
            <person name="Hibbett D."/>
            <person name="Martinez A.T."/>
            <person name="Grigoriev I.V."/>
        </authorList>
    </citation>
    <scope>NUCLEOTIDE SEQUENCE</scope>
    <source>
        <strain evidence="2">MF-IS2</strain>
    </source>
</reference>
<organism evidence="2 3">
    <name type="scientific">Macrolepiota fuliginosa MF-IS2</name>
    <dbReference type="NCBI Taxonomy" id="1400762"/>
    <lineage>
        <taxon>Eukaryota</taxon>
        <taxon>Fungi</taxon>
        <taxon>Dikarya</taxon>
        <taxon>Basidiomycota</taxon>
        <taxon>Agaricomycotina</taxon>
        <taxon>Agaricomycetes</taxon>
        <taxon>Agaricomycetidae</taxon>
        <taxon>Agaricales</taxon>
        <taxon>Agaricineae</taxon>
        <taxon>Agaricaceae</taxon>
        <taxon>Macrolepiota</taxon>
    </lineage>
</organism>
<evidence type="ECO:0000313" key="3">
    <source>
        <dbReference type="Proteomes" id="UP000807342"/>
    </source>
</evidence>